<dbReference type="AlphaFoldDB" id="A0AAV4NX45"/>
<evidence type="ECO:0000313" key="1">
    <source>
        <dbReference type="EMBL" id="GIX87627.1"/>
    </source>
</evidence>
<organism evidence="1 2">
    <name type="scientific">Caerostris extrusa</name>
    <name type="common">Bark spider</name>
    <name type="synonym">Caerostris bankana</name>
    <dbReference type="NCBI Taxonomy" id="172846"/>
    <lineage>
        <taxon>Eukaryota</taxon>
        <taxon>Metazoa</taxon>
        <taxon>Ecdysozoa</taxon>
        <taxon>Arthropoda</taxon>
        <taxon>Chelicerata</taxon>
        <taxon>Arachnida</taxon>
        <taxon>Araneae</taxon>
        <taxon>Araneomorphae</taxon>
        <taxon>Entelegynae</taxon>
        <taxon>Araneoidea</taxon>
        <taxon>Araneidae</taxon>
        <taxon>Caerostris</taxon>
    </lineage>
</organism>
<accession>A0AAV4NX45</accession>
<protein>
    <submittedName>
        <fullName evidence="1">Uncharacterized protein</fullName>
    </submittedName>
</protein>
<reference evidence="1 2" key="1">
    <citation type="submission" date="2021-06" db="EMBL/GenBank/DDBJ databases">
        <title>Caerostris extrusa draft genome.</title>
        <authorList>
            <person name="Kono N."/>
            <person name="Arakawa K."/>
        </authorList>
    </citation>
    <scope>NUCLEOTIDE SEQUENCE [LARGE SCALE GENOMIC DNA]</scope>
</reference>
<sequence length="192" mass="22241">MHLFESRRLFYPDQLITSGGATLLFMHQLISYVLDYYSVSGWTTNINTRELSLICNNERFYKKSIATAVSHHCAIRSGISEAERRGFNRSRFLSEITPNARSYTAYFLNQMDSNLTFLFHISFAAFLCMRVVEENRSFLVDDIVRALADVYYDSHYFRCPSDLEADSVSYNEQHRFLHSLSDDDGFGDADDD</sequence>
<gene>
    <name evidence="1" type="ORF">CEXT_355251</name>
</gene>
<evidence type="ECO:0000313" key="2">
    <source>
        <dbReference type="Proteomes" id="UP001054945"/>
    </source>
</evidence>
<name>A0AAV4NX45_CAEEX</name>
<dbReference type="Proteomes" id="UP001054945">
    <property type="component" value="Unassembled WGS sequence"/>
</dbReference>
<proteinExistence type="predicted"/>
<dbReference type="EMBL" id="BPLR01003701">
    <property type="protein sequence ID" value="GIX87627.1"/>
    <property type="molecule type" value="Genomic_DNA"/>
</dbReference>
<keyword evidence="2" id="KW-1185">Reference proteome</keyword>
<comment type="caution">
    <text evidence="1">The sequence shown here is derived from an EMBL/GenBank/DDBJ whole genome shotgun (WGS) entry which is preliminary data.</text>
</comment>